<feature type="domain" description="HTH arsR-type" evidence="1">
    <location>
        <begin position="1"/>
        <end position="94"/>
    </location>
</feature>
<dbReference type="Proteomes" id="UP000287171">
    <property type="component" value="Unassembled WGS sequence"/>
</dbReference>
<accession>A0A402B1H7</accession>
<dbReference type="CDD" id="cd00090">
    <property type="entry name" value="HTH_ARSR"/>
    <property type="match status" value="1"/>
</dbReference>
<organism evidence="2 3">
    <name type="scientific">Dictyobacter alpinus</name>
    <dbReference type="NCBI Taxonomy" id="2014873"/>
    <lineage>
        <taxon>Bacteria</taxon>
        <taxon>Bacillati</taxon>
        <taxon>Chloroflexota</taxon>
        <taxon>Ktedonobacteria</taxon>
        <taxon>Ktedonobacterales</taxon>
        <taxon>Dictyobacteraceae</taxon>
        <taxon>Dictyobacter</taxon>
    </lineage>
</organism>
<dbReference type="InterPro" id="IPR001845">
    <property type="entry name" value="HTH_ArsR_DNA-bd_dom"/>
</dbReference>
<gene>
    <name evidence="2" type="ORF">KDA_06730</name>
</gene>
<dbReference type="RefSeq" id="WP_126625795.1">
    <property type="nucleotide sequence ID" value="NZ_BIFT01000001.1"/>
</dbReference>
<dbReference type="Pfam" id="PF12840">
    <property type="entry name" value="HTH_20"/>
    <property type="match status" value="1"/>
</dbReference>
<dbReference type="InterPro" id="IPR036390">
    <property type="entry name" value="WH_DNA-bd_sf"/>
</dbReference>
<dbReference type="PANTHER" id="PTHR38600:SF2">
    <property type="entry name" value="SLL0088 PROTEIN"/>
    <property type="match status" value="1"/>
</dbReference>
<dbReference type="GO" id="GO:0003700">
    <property type="term" value="F:DNA-binding transcription factor activity"/>
    <property type="evidence" value="ECO:0007669"/>
    <property type="project" value="InterPro"/>
</dbReference>
<name>A0A402B1H7_9CHLR</name>
<keyword evidence="3" id="KW-1185">Reference proteome</keyword>
<reference evidence="3" key="1">
    <citation type="submission" date="2018-12" db="EMBL/GenBank/DDBJ databases">
        <title>Tengunoibacter tsumagoiensis gen. nov., sp. nov., Dictyobacter kobayashii sp. nov., D. alpinus sp. nov., and D. joshuensis sp. nov. and description of Dictyobacteraceae fam. nov. within the order Ktedonobacterales isolated from Tengu-no-mugimeshi.</title>
        <authorList>
            <person name="Wang C.M."/>
            <person name="Zheng Y."/>
            <person name="Sakai Y."/>
            <person name="Toyoda A."/>
            <person name="Minakuchi Y."/>
            <person name="Abe K."/>
            <person name="Yokota A."/>
            <person name="Yabe S."/>
        </authorList>
    </citation>
    <scope>NUCLEOTIDE SEQUENCE [LARGE SCALE GENOMIC DNA]</scope>
    <source>
        <strain evidence="3">Uno16</strain>
    </source>
</reference>
<protein>
    <submittedName>
        <fullName evidence="2">Transcriptional regulator</fullName>
    </submittedName>
</protein>
<dbReference type="InterPro" id="IPR036388">
    <property type="entry name" value="WH-like_DNA-bd_sf"/>
</dbReference>
<sequence length="107" mass="12264">MIENEDRVFTALADGNRRRLLTTLARSSPKTATQLAREFPISRQGIMKHLDLLVQAGLAQVQTSGREKQYVFNPTSLQSASVWIEAINQQWNERLLRLKDLIENDEL</sequence>
<dbReference type="PANTHER" id="PTHR38600">
    <property type="entry name" value="TRANSCRIPTIONAL REGULATORY PROTEIN"/>
    <property type="match status" value="1"/>
</dbReference>
<proteinExistence type="predicted"/>
<dbReference type="SMART" id="SM00418">
    <property type="entry name" value="HTH_ARSR"/>
    <property type="match status" value="1"/>
</dbReference>
<dbReference type="PROSITE" id="PS50987">
    <property type="entry name" value="HTH_ARSR_2"/>
    <property type="match status" value="1"/>
</dbReference>
<dbReference type="EMBL" id="BIFT01000001">
    <property type="protein sequence ID" value="GCE25189.1"/>
    <property type="molecule type" value="Genomic_DNA"/>
</dbReference>
<evidence type="ECO:0000313" key="3">
    <source>
        <dbReference type="Proteomes" id="UP000287171"/>
    </source>
</evidence>
<dbReference type="AlphaFoldDB" id="A0A402B1H7"/>
<comment type="caution">
    <text evidence="2">The sequence shown here is derived from an EMBL/GenBank/DDBJ whole genome shotgun (WGS) entry which is preliminary data.</text>
</comment>
<dbReference type="InterPro" id="IPR011991">
    <property type="entry name" value="ArsR-like_HTH"/>
</dbReference>
<dbReference type="OrthoDB" id="9799175at2"/>
<evidence type="ECO:0000313" key="2">
    <source>
        <dbReference type="EMBL" id="GCE25189.1"/>
    </source>
</evidence>
<dbReference type="SUPFAM" id="SSF46785">
    <property type="entry name" value="Winged helix' DNA-binding domain"/>
    <property type="match status" value="1"/>
</dbReference>
<dbReference type="Gene3D" id="1.10.10.10">
    <property type="entry name" value="Winged helix-like DNA-binding domain superfamily/Winged helix DNA-binding domain"/>
    <property type="match status" value="1"/>
</dbReference>
<evidence type="ECO:0000259" key="1">
    <source>
        <dbReference type="PROSITE" id="PS50987"/>
    </source>
</evidence>